<evidence type="ECO:0000256" key="1">
    <source>
        <dbReference type="SAM" id="MobiDB-lite"/>
    </source>
</evidence>
<gene>
    <name evidence="3" type="ORF">KSP39_PZI009362</name>
</gene>
<dbReference type="Pfam" id="PF20167">
    <property type="entry name" value="Transposase_32"/>
    <property type="match status" value="1"/>
</dbReference>
<reference evidence="3 4" key="1">
    <citation type="journal article" date="2022" name="Nat. Plants">
        <title>Genomes of leafy and leafless Platanthera orchids illuminate the evolution of mycoheterotrophy.</title>
        <authorList>
            <person name="Li M.H."/>
            <person name="Liu K.W."/>
            <person name="Li Z."/>
            <person name="Lu H.C."/>
            <person name="Ye Q.L."/>
            <person name="Zhang D."/>
            <person name="Wang J.Y."/>
            <person name="Li Y.F."/>
            <person name="Zhong Z.M."/>
            <person name="Liu X."/>
            <person name="Yu X."/>
            <person name="Liu D.K."/>
            <person name="Tu X.D."/>
            <person name="Liu B."/>
            <person name="Hao Y."/>
            <person name="Liao X.Y."/>
            <person name="Jiang Y.T."/>
            <person name="Sun W.H."/>
            <person name="Chen J."/>
            <person name="Chen Y.Q."/>
            <person name="Ai Y."/>
            <person name="Zhai J.W."/>
            <person name="Wu S.S."/>
            <person name="Zhou Z."/>
            <person name="Hsiao Y.Y."/>
            <person name="Wu W.L."/>
            <person name="Chen Y.Y."/>
            <person name="Lin Y.F."/>
            <person name="Hsu J.L."/>
            <person name="Li C.Y."/>
            <person name="Wang Z.W."/>
            <person name="Zhao X."/>
            <person name="Zhong W.Y."/>
            <person name="Ma X.K."/>
            <person name="Ma L."/>
            <person name="Huang J."/>
            <person name="Chen G.Z."/>
            <person name="Huang M.Z."/>
            <person name="Huang L."/>
            <person name="Peng D.H."/>
            <person name="Luo Y.B."/>
            <person name="Zou S.Q."/>
            <person name="Chen S.P."/>
            <person name="Lan S."/>
            <person name="Tsai W.C."/>
            <person name="Van de Peer Y."/>
            <person name="Liu Z.J."/>
        </authorList>
    </citation>
    <scope>NUCLEOTIDE SEQUENCE [LARGE SCALE GENOMIC DNA]</scope>
    <source>
        <strain evidence="3">Lor287</strain>
    </source>
</reference>
<organism evidence="3 4">
    <name type="scientific">Platanthera zijinensis</name>
    <dbReference type="NCBI Taxonomy" id="2320716"/>
    <lineage>
        <taxon>Eukaryota</taxon>
        <taxon>Viridiplantae</taxon>
        <taxon>Streptophyta</taxon>
        <taxon>Embryophyta</taxon>
        <taxon>Tracheophyta</taxon>
        <taxon>Spermatophyta</taxon>
        <taxon>Magnoliopsida</taxon>
        <taxon>Liliopsida</taxon>
        <taxon>Asparagales</taxon>
        <taxon>Orchidaceae</taxon>
        <taxon>Orchidoideae</taxon>
        <taxon>Orchideae</taxon>
        <taxon>Orchidinae</taxon>
        <taxon>Platanthera</taxon>
    </lineage>
</organism>
<evidence type="ECO:0000259" key="2">
    <source>
        <dbReference type="Pfam" id="PF20167"/>
    </source>
</evidence>
<evidence type="ECO:0000313" key="3">
    <source>
        <dbReference type="EMBL" id="KAK8942825.1"/>
    </source>
</evidence>
<protein>
    <recommendedName>
        <fullName evidence="2">Putative plant transposon protein domain-containing protein</fullName>
    </recommendedName>
</protein>
<dbReference type="AlphaFoldDB" id="A0AAP0G7U8"/>
<dbReference type="Proteomes" id="UP001418222">
    <property type="component" value="Unassembled WGS sequence"/>
</dbReference>
<evidence type="ECO:0000313" key="4">
    <source>
        <dbReference type="Proteomes" id="UP001418222"/>
    </source>
</evidence>
<feature type="region of interest" description="Disordered" evidence="1">
    <location>
        <begin position="114"/>
        <end position="135"/>
    </location>
</feature>
<dbReference type="InterPro" id="IPR046796">
    <property type="entry name" value="Transposase_32_dom"/>
</dbReference>
<accession>A0AAP0G7U8</accession>
<dbReference type="EMBL" id="JBBWWQ010000007">
    <property type="protein sequence ID" value="KAK8942825.1"/>
    <property type="molecule type" value="Genomic_DNA"/>
</dbReference>
<keyword evidence="4" id="KW-1185">Reference proteome</keyword>
<proteinExistence type="predicted"/>
<name>A0AAP0G7U8_9ASPA</name>
<comment type="caution">
    <text evidence="3">The sequence shown here is derived from an EMBL/GenBank/DDBJ whole genome shotgun (WGS) entry which is preliminary data.</text>
</comment>
<feature type="domain" description="Putative plant transposon protein" evidence="2">
    <location>
        <begin position="1"/>
        <end position="63"/>
    </location>
</feature>
<sequence length="135" mass="15104">MPTRHLNTNTMDRVALLYSIMRGIKLNVRRIIATCIRQKVKKEKVRQLWFPTLITELCRLSGVIQGEDDMVTQVGHPITETVVAVNIKVAAGASRKQDLLCIMGADLSAKPPPNDPFHIDIPVTDRGTDPDIMME</sequence>